<feature type="compositionally biased region" description="Basic and acidic residues" evidence="9">
    <location>
        <begin position="161"/>
        <end position="172"/>
    </location>
</feature>
<dbReference type="EMBL" id="CP099418">
    <property type="protein sequence ID" value="USW47370.1"/>
    <property type="molecule type" value="Genomic_DNA"/>
</dbReference>
<keyword evidence="4 10" id="KW-0812">Transmembrane</keyword>
<evidence type="ECO:0000313" key="12">
    <source>
        <dbReference type="Proteomes" id="UP001056384"/>
    </source>
</evidence>
<feature type="compositionally biased region" description="Polar residues" evidence="9">
    <location>
        <begin position="78"/>
        <end position="89"/>
    </location>
</feature>
<dbReference type="PANTHER" id="PTHR28259">
    <property type="entry name" value="FLUORIDE EXPORT PROTEIN 1-RELATED"/>
    <property type="match status" value="1"/>
</dbReference>
<gene>
    <name evidence="11" type="ORF">Slin15195_G006890</name>
</gene>
<feature type="compositionally biased region" description="Polar residues" evidence="9">
    <location>
        <begin position="22"/>
        <end position="48"/>
    </location>
</feature>
<evidence type="ECO:0000256" key="2">
    <source>
        <dbReference type="ARBA" id="ARBA00004651"/>
    </source>
</evidence>
<evidence type="ECO:0000256" key="9">
    <source>
        <dbReference type="SAM" id="MobiDB-lite"/>
    </source>
</evidence>
<feature type="transmembrane region" description="Helical" evidence="10">
    <location>
        <begin position="183"/>
        <end position="204"/>
    </location>
</feature>
<feature type="transmembrane region" description="Helical" evidence="10">
    <location>
        <begin position="409"/>
        <end position="427"/>
    </location>
</feature>
<dbReference type="PANTHER" id="PTHR28259:SF1">
    <property type="entry name" value="FLUORIDE EXPORT PROTEIN 1-RELATED"/>
    <property type="match status" value="1"/>
</dbReference>
<dbReference type="Proteomes" id="UP001056384">
    <property type="component" value="Chromosome 1"/>
</dbReference>
<comment type="function">
    <text evidence="1">Fluoride channel required for the rapid expulsion of cytoplasmic fluoride.</text>
</comment>
<sequence>MHAREASPWIYTGLIRHDRTPKYQNPDNNGNPTRSVQRGLTQQDTPMSDSVRRPSAGNSQCNEATGLDELEAPAPDQEQPSSSTQSNQKHSPERYKSSHAKSEASKDEDEDEEAETGLDELEATPPDQNPNEDSVYRHESLGEERCKEQEEQSSRHGAAKFRKEDQESVQETKRRRTLSQLSLHSYLIFFSILGVLARLGLVALTSYPGAPLATKAVWANVGGSLIIGFLREDRMLFHRHWHAAVEQSLKSNQSGSQENSLDDNAAHEAFVGRRANNHSFIGLTVGLCGTFTSFADIIRDAFLGISNNLDTAQVSDKVPGVASQPRSDGYSVLAVIAVLWIEVSMSLAALEAGAHMAIATQPLADMLPMYERSLELIYTPAIAILGWGCWIGAVIFAIFTPQEAWRGQAIFAVVFAPLGAILRYWLAKLLNPKLKSFPVGTFAANVLGTCVLGMVFGLQHTGIGSGIISCQILQGIGDGFCGGLTTVSTWVLELKALRLKHGYFYAFTSLAVCLACMIAIVGSVRWTSGFAMVTCEI</sequence>
<evidence type="ECO:0000256" key="4">
    <source>
        <dbReference type="ARBA" id="ARBA00022692"/>
    </source>
</evidence>
<evidence type="ECO:0000256" key="10">
    <source>
        <dbReference type="SAM" id="Phobius"/>
    </source>
</evidence>
<evidence type="ECO:0000313" key="11">
    <source>
        <dbReference type="EMBL" id="USW47370.1"/>
    </source>
</evidence>
<comment type="subcellular location">
    <subcellularLocation>
        <location evidence="2">Cell membrane</location>
        <topology evidence="2">Multi-pass membrane protein</topology>
    </subcellularLocation>
</comment>
<proteinExistence type="inferred from homology"/>
<name>A0A9Q9EE08_9PEZI</name>
<dbReference type="HAMAP" id="MF_00454">
    <property type="entry name" value="FluC"/>
    <property type="match status" value="1"/>
</dbReference>
<reference evidence="11" key="1">
    <citation type="submission" date="2022-06" db="EMBL/GenBank/DDBJ databases">
        <title>Complete genome sequences of two strains of the flax pathogen Septoria linicola.</title>
        <authorList>
            <person name="Lapalu N."/>
            <person name="Simon A."/>
            <person name="Demenou B."/>
            <person name="Paumier D."/>
            <person name="Guillot M.-P."/>
            <person name="Gout L."/>
            <person name="Valade R."/>
        </authorList>
    </citation>
    <scope>NUCLEOTIDE SEQUENCE</scope>
    <source>
        <strain evidence="11">SE15195</strain>
    </source>
</reference>
<feature type="compositionally biased region" description="Acidic residues" evidence="9">
    <location>
        <begin position="106"/>
        <end position="122"/>
    </location>
</feature>
<keyword evidence="12" id="KW-1185">Reference proteome</keyword>
<dbReference type="GO" id="GO:0005886">
    <property type="term" value="C:plasma membrane"/>
    <property type="evidence" value="ECO:0007669"/>
    <property type="project" value="UniProtKB-SubCell"/>
</dbReference>
<accession>A0A9Q9EE08</accession>
<evidence type="ECO:0000256" key="5">
    <source>
        <dbReference type="ARBA" id="ARBA00022989"/>
    </source>
</evidence>
<keyword evidence="6 10" id="KW-0472">Membrane</keyword>
<feature type="transmembrane region" description="Helical" evidence="10">
    <location>
        <begin position="503"/>
        <end position="524"/>
    </location>
</feature>
<dbReference type="AlphaFoldDB" id="A0A9Q9EE08"/>
<feature type="transmembrane region" description="Helical" evidence="10">
    <location>
        <begin position="210"/>
        <end position="230"/>
    </location>
</feature>
<feature type="compositionally biased region" description="Basic and acidic residues" evidence="9">
    <location>
        <begin position="134"/>
        <end position="154"/>
    </location>
</feature>
<feature type="transmembrane region" description="Helical" evidence="10">
    <location>
        <begin position="332"/>
        <end position="357"/>
    </location>
</feature>
<evidence type="ECO:0000256" key="3">
    <source>
        <dbReference type="ARBA" id="ARBA00022475"/>
    </source>
</evidence>
<feature type="transmembrane region" description="Helical" evidence="10">
    <location>
        <begin position="377"/>
        <end position="397"/>
    </location>
</feature>
<keyword evidence="5 10" id="KW-1133">Transmembrane helix</keyword>
<evidence type="ECO:0000256" key="1">
    <source>
        <dbReference type="ARBA" id="ARBA00002598"/>
    </source>
</evidence>
<feature type="transmembrane region" description="Helical" evidence="10">
    <location>
        <begin position="439"/>
        <end position="458"/>
    </location>
</feature>
<evidence type="ECO:0000256" key="8">
    <source>
        <dbReference type="ARBA" id="ARBA00035585"/>
    </source>
</evidence>
<organism evidence="11 12">
    <name type="scientific">Septoria linicola</name>
    <dbReference type="NCBI Taxonomy" id="215465"/>
    <lineage>
        <taxon>Eukaryota</taxon>
        <taxon>Fungi</taxon>
        <taxon>Dikarya</taxon>
        <taxon>Ascomycota</taxon>
        <taxon>Pezizomycotina</taxon>
        <taxon>Dothideomycetes</taxon>
        <taxon>Dothideomycetidae</taxon>
        <taxon>Mycosphaerellales</taxon>
        <taxon>Mycosphaerellaceae</taxon>
        <taxon>Septoria</taxon>
    </lineage>
</organism>
<dbReference type="Pfam" id="PF02537">
    <property type="entry name" value="CRCB"/>
    <property type="match status" value="1"/>
</dbReference>
<protein>
    <submittedName>
        <fullName evidence="11">Fluoride ion transporter CrcB</fullName>
    </submittedName>
</protein>
<dbReference type="InterPro" id="IPR003691">
    <property type="entry name" value="FluC"/>
</dbReference>
<dbReference type="GO" id="GO:1903425">
    <property type="term" value="F:fluoride transmembrane transporter activity"/>
    <property type="evidence" value="ECO:0007669"/>
    <property type="project" value="TreeGrafter"/>
</dbReference>
<keyword evidence="3" id="KW-1003">Cell membrane</keyword>
<evidence type="ECO:0000256" key="7">
    <source>
        <dbReference type="ARBA" id="ARBA00035120"/>
    </source>
</evidence>
<dbReference type="OrthoDB" id="409792at2759"/>
<comment type="similarity">
    <text evidence="7">Belongs to the fluoride channel Fluc/FEX (TC 1.A.43) family.</text>
</comment>
<feature type="compositionally biased region" description="Basic and acidic residues" evidence="9">
    <location>
        <begin position="90"/>
        <end position="105"/>
    </location>
</feature>
<comment type="catalytic activity">
    <reaction evidence="8">
        <text>fluoride(in) = fluoride(out)</text>
        <dbReference type="Rhea" id="RHEA:76159"/>
        <dbReference type="ChEBI" id="CHEBI:17051"/>
    </reaction>
    <physiologicalReaction direction="left-to-right" evidence="8">
        <dbReference type="Rhea" id="RHEA:76160"/>
    </physiologicalReaction>
</comment>
<feature type="region of interest" description="Disordered" evidence="9">
    <location>
        <begin position="1"/>
        <end position="175"/>
    </location>
</feature>
<evidence type="ECO:0000256" key="6">
    <source>
        <dbReference type="ARBA" id="ARBA00023136"/>
    </source>
</evidence>